<dbReference type="EMBL" id="AGCJ01000076">
    <property type="protein sequence ID" value="EHM38669.1"/>
    <property type="molecule type" value="Genomic_DNA"/>
</dbReference>
<dbReference type="eggNOG" id="COG0688">
    <property type="taxonomic scope" value="Bacteria"/>
</dbReference>
<comment type="caution">
    <text evidence="12">The sequence shown here is derived from an EMBL/GenBank/DDBJ whole genome shotgun (WGS) entry which is preliminary data.</text>
</comment>
<evidence type="ECO:0000256" key="7">
    <source>
        <dbReference type="ARBA" id="ARBA00023209"/>
    </source>
</evidence>
<keyword evidence="13" id="KW-1185">Reference proteome</keyword>
<evidence type="ECO:0000256" key="8">
    <source>
        <dbReference type="ARBA" id="ARBA00023239"/>
    </source>
</evidence>
<evidence type="ECO:0000256" key="5">
    <source>
        <dbReference type="ARBA" id="ARBA00023136"/>
    </source>
</evidence>
<keyword evidence="2" id="KW-0444">Lipid biosynthesis</keyword>
<evidence type="ECO:0000256" key="1">
    <source>
        <dbReference type="ARBA" id="ARBA00022475"/>
    </source>
</evidence>
<evidence type="ECO:0000256" key="11">
    <source>
        <dbReference type="SAM" id="Phobius"/>
    </source>
</evidence>
<gene>
    <name evidence="12" type="ORF">HMPREF0080_01801</name>
</gene>
<protein>
    <submittedName>
        <fullName evidence="12">Phosphatidylserine decarboxylase</fullName>
    </submittedName>
</protein>
<evidence type="ECO:0000256" key="2">
    <source>
        <dbReference type="ARBA" id="ARBA00022516"/>
    </source>
</evidence>
<dbReference type="Proteomes" id="UP000005481">
    <property type="component" value="Unassembled WGS sequence"/>
</dbReference>
<evidence type="ECO:0000256" key="10">
    <source>
        <dbReference type="ARBA" id="ARBA00023317"/>
    </source>
</evidence>
<dbReference type="NCBIfam" id="NF003685">
    <property type="entry name" value="PRK05305.2-5"/>
    <property type="match status" value="1"/>
</dbReference>
<dbReference type="InterPro" id="IPR003817">
    <property type="entry name" value="PS_Dcarbxylase"/>
</dbReference>
<name>G9YJF2_9FIRM</name>
<reference evidence="12 13" key="1">
    <citation type="submission" date="2011-08" db="EMBL/GenBank/DDBJ databases">
        <authorList>
            <person name="Weinstock G."/>
            <person name="Sodergren E."/>
            <person name="Clifton S."/>
            <person name="Fulton L."/>
            <person name="Fulton B."/>
            <person name="Courtney L."/>
            <person name="Fronick C."/>
            <person name="Harrison M."/>
            <person name="Strong C."/>
            <person name="Farmer C."/>
            <person name="Delahaunty K."/>
            <person name="Markovic C."/>
            <person name="Hall O."/>
            <person name="Minx P."/>
            <person name="Tomlinson C."/>
            <person name="Mitreva M."/>
            <person name="Hou S."/>
            <person name="Chen J."/>
            <person name="Wollam A."/>
            <person name="Pepin K.H."/>
            <person name="Johnson M."/>
            <person name="Bhonagiri V."/>
            <person name="Zhang X."/>
            <person name="Suruliraj S."/>
            <person name="Warren W."/>
            <person name="Chinwalla A."/>
            <person name="Mardis E.R."/>
            <person name="Wilson R.K."/>
        </authorList>
    </citation>
    <scope>NUCLEOTIDE SEQUENCE [LARGE SCALE GENOMIC DNA]</scope>
    <source>
        <strain evidence="12 13">F0357</strain>
    </source>
</reference>
<dbReference type="GO" id="GO:0008654">
    <property type="term" value="P:phospholipid biosynthetic process"/>
    <property type="evidence" value="ECO:0007669"/>
    <property type="project" value="UniProtKB-KW"/>
</dbReference>
<dbReference type="STRING" id="861450.HMPREF0080_01801"/>
<keyword evidence="11" id="KW-0812">Transmembrane</keyword>
<dbReference type="PANTHER" id="PTHR35809">
    <property type="entry name" value="ARCHAETIDYLSERINE DECARBOXYLASE PROENZYME-RELATED"/>
    <property type="match status" value="1"/>
</dbReference>
<evidence type="ECO:0000313" key="12">
    <source>
        <dbReference type="EMBL" id="EHM38669.1"/>
    </source>
</evidence>
<evidence type="ECO:0000256" key="6">
    <source>
        <dbReference type="ARBA" id="ARBA00023145"/>
    </source>
</evidence>
<accession>G9YJF2</accession>
<keyword evidence="7" id="KW-0594">Phospholipid biosynthesis</keyword>
<dbReference type="InterPro" id="IPR033175">
    <property type="entry name" value="PSD-A"/>
</dbReference>
<sequence>MKKPFIIEDGYPFIAVPFFLAVLAAYFVNFYVAVVPLVLSAYFMYFFRNPHRTIPSDETLLVSPADGTVVSVEPAHEDLYLGQDCCKIVIFLSIFDAHVNRTPLSGVIKFQQYTCGRFRPAYKDGVGYENERYALGIDNGRTRLLITLVAGVLARRVVSWVTLGDVLEHGQLYGMIKFGSCIEIYVQDNVEISVKKGDRVRGGESIIGRIVKEIHKSLLIYFRKFMLRCSQYDLILTGEFYVGRFMYFLCHAL</sequence>
<dbReference type="PANTHER" id="PTHR35809:SF1">
    <property type="entry name" value="ARCHAETIDYLSERINE DECARBOXYLASE PROENZYME-RELATED"/>
    <property type="match status" value="1"/>
</dbReference>
<evidence type="ECO:0000256" key="9">
    <source>
        <dbReference type="ARBA" id="ARBA00023264"/>
    </source>
</evidence>
<organism evidence="12 13">
    <name type="scientific">Anaeroglobus geminatus F0357</name>
    <dbReference type="NCBI Taxonomy" id="861450"/>
    <lineage>
        <taxon>Bacteria</taxon>
        <taxon>Bacillati</taxon>
        <taxon>Bacillota</taxon>
        <taxon>Negativicutes</taxon>
        <taxon>Veillonellales</taxon>
        <taxon>Veillonellaceae</taxon>
        <taxon>Anaeroglobus</taxon>
    </lineage>
</organism>
<dbReference type="PATRIC" id="fig|861450.3.peg.1665"/>
<evidence type="ECO:0000313" key="13">
    <source>
        <dbReference type="Proteomes" id="UP000005481"/>
    </source>
</evidence>
<dbReference type="GO" id="GO:0004609">
    <property type="term" value="F:phosphatidylserine decarboxylase activity"/>
    <property type="evidence" value="ECO:0007669"/>
    <property type="project" value="InterPro"/>
</dbReference>
<keyword evidence="3" id="KW-0210">Decarboxylase</keyword>
<keyword evidence="4" id="KW-0443">Lipid metabolism</keyword>
<keyword evidence="8" id="KW-0456">Lyase</keyword>
<dbReference type="HOGENOM" id="CLU_072492_2_0_9"/>
<keyword evidence="5 11" id="KW-0472">Membrane</keyword>
<dbReference type="Pfam" id="PF02666">
    <property type="entry name" value="PS_Dcarbxylase"/>
    <property type="match status" value="1"/>
</dbReference>
<keyword evidence="11" id="KW-1133">Transmembrane helix</keyword>
<proteinExistence type="predicted"/>
<dbReference type="AlphaFoldDB" id="G9YJF2"/>
<feature type="transmembrane region" description="Helical" evidence="11">
    <location>
        <begin position="12"/>
        <end position="45"/>
    </location>
</feature>
<keyword evidence="6" id="KW-0865">Zymogen</keyword>
<keyword evidence="1" id="KW-1003">Cell membrane</keyword>
<evidence type="ECO:0000256" key="4">
    <source>
        <dbReference type="ARBA" id="ARBA00023098"/>
    </source>
</evidence>
<evidence type="ECO:0000256" key="3">
    <source>
        <dbReference type="ARBA" id="ARBA00022793"/>
    </source>
</evidence>
<keyword evidence="10" id="KW-0670">Pyruvate</keyword>
<keyword evidence="9" id="KW-1208">Phospholipid metabolism</keyword>